<name>A0A0F8ZI84_9ZZZZ</name>
<reference evidence="1" key="1">
    <citation type="journal article" date="2015" name="Nature">
        <title>Complex archaea that bridge the gap between prokaryotes and eukaryotes.</title>
        <authorList>
            <person name="Spang A."/>
            <person name="Saw J.H."/>
            <person name="Jorgensen S.L."/>
            <person name="Zaremba-Niedzwiedzka K."/>
            <person name="Martijn J."/>
            <person name="Lind A.E."/>
            <person name="van Eijk R."/>
            <person name="Schleper C."/>
            <person name="Guy L."/>
            <person name="Ettema T.J."/>
        </authorList>
    </citation>
    <scope>NUCLEOTIDE SEQUENCE</scope>
</reference>
<organism evidence="1">
    <name type="scientific">marine sediment metagenome</name>
    <dbReference type="NCBI Taxonomy" id="412755"/>
    <lineage>
        <taxon>unclassified sequences</taxon>
        <taxon>metagenomes</taxon>
        <taxon>ecological metagenomes</taxon>
    </lineage>
</organism>
<dbReference type="NCBIfam" id="NF041770">
    <property type="entry name" value="CFI_box_CTERM"/>
    <property type="match status" value="1"/>
</dbReference>
<sequence>NQLRPISGYSLRQRIKPFLMRTMKKKANGFISATKIAQRSYCEKQLVLDQQYGRNETDVQRQRRERGEEEHLRHHLEAQRYGSKRDNRCFIATELYGPLSEETDQLRQFRDTFLMSRLWGRIFTRAYYELSPSIVRLMKKYPIVRSFIKPFINWVVRTVSRNG</sequence>
<evidence type="ECO:0000313" key="1">
    <source>
        <dbReference type="EMBL" id="KKK59676.1"/>
    </source>
</evidence>
<accession>A0A0F8ZI84</accession>
<dbReference type="InterPro" id="IPR049886">
    <property type="entry name" value="CFI_box_CTERM_dom"/>
</dbReference>
<dbReference type="AlphaFoldDB" id="A0A0F8ZI84"/>
<dbReference type="EMBL" id="LAZR01063349">
    <property type="protein sequence ID" value="KKK59676.1"/>
    <property type="molecule type" value="Genomic_DNA"/>
</dbReference>
<feature type="non-terminal residue" evidence="1">
    <location>
        <position position="1"/>
    </location>
</feature>
<comment type="caution">
    <text evidence="1">The sequence shown here is derived from an EMBL/GenBank/DDBJ whole genome shotgun (WGS) entry which is preliminary data.</text>
</comment>
<protein>
    <submittedName>
        <fullName evidence="1">Uncharacterized protein</fullName>
    </submittedName>
</protein>
<gene>
    <name evidence="1" type="ORF">LCGC14_3032020</name>
</gene>
<proteinExistence type="predicted"/>